<feature type="region of interest" description="Disordered" evidence="1">
    <location>
        <begin position="85"/>
        <end position="120"/>
    </location>
</feature>
<accession>A0ABD2MXI4</accession>
<reference evidence="2 3" key="1">
    <citation type="journal article" date="2021" name="BMC Biol.">
        <title>Horizontally acquired antibacterial genes associated with adaptive radiation of ladybird beetles.</title>
        <authorList>
            <person name="Li H.S."/>
            <person name="Tang X.F."/>
            <person name="Huang Y.H."/>
            <person name="Xu Z.Y."/>
            <person name="Chen M.L."/>
            <person name="Du X.Y."/>
            <person name="Qiu B.Y."/>
            <person name="Chen P.T."/>
            <person name="Zhang W."/>
            <person name="Slipinski A."/>
            <person name="Escalona H.E."/>
            <person name="Waterhouse R.M."/>
            <person name="Zwick A."/>
            <person name="Pang H."/>
        </authorList>
    </citation>
    <scope>NUCLEOTIDE SEQUENCE [LARGE SCALE GENOMIC DNA]</scope>
    <source>
        <strain evidence="2">SYSU2018</strain>
    </source>
</reference>
<feature type="region of interest" description="Disordered" evidence="1">
    <location>
        <begin position="323"/>
        <end position="345"/>
    </location>
</feature>
<sequence>MFIASLLLKGDATTSLSTLVGKALQKTPPYSEYELQLNISKLILIQRSNVEKFPKLSQTDEGFESDIDSLSIVSFDDSFTSHNAAEGTCKTPETDSANGSASSDSDTDSPATTPEQNFTKKVEVNNEIKTETNLLNKETYNLVNCICYTDVKCSEILVFVIEDKALVFKFGNVSNLQNFYTKFAALKAVNNQVIYNKNTTTKNFNLLHKTDNNGVTHIQITREPSNKVYVDEGPSSIISLNTPEDNLNQLIKTSVQHIKSLNEYNSTNTINNRRRYNTYQENSRTIDKSASASDLLDLEVDSKNDINNIYTLRKIWNSSENLSGTLPIRPERKRRSKGKAPLPPDVEIKQDILSGQYVRVNVKTSPEPTRVIMKGQIKEHHPKKLQSYGVLSTKPSLNILVKNKAAQILKYAPKKLETSTLTRHKTPPQDTWTNSIPRLFKQPRSKSETRVVQPMAYRYIDTTLNYPVTYVPVATANGRILKAHEVPYSFGASHSYKTQTMAPPSTMGNRLFGLSSKLKDFNGHSQDTVDGKWKTSDSQRQNGDGNLKSVIKKEENKKKNEKKVTFSAYTTVQVV</sequence>
<dbReference type="AlphaFoldDB" id="A0ABD2MXI4"/>
<protein>
    <recommendedName>
        <fullName evidence="4">DUF4758 domain-containing protein</fullName>
    </recommendedName>
</protein>
<evidence type="ECO:0000256" key="1">
    <source>
        <dbReference type="SAM" id="MobiDB-lite"/>
    </source>
</evidence>
<comment type="caution">
    <text evidence="2">The sequence shown here is derived from an EMBL/GenBank/DDBJ whole genome shotgun (WGS) entry which is preliminary data.</text>
</comment>
<feature type="region of interest" description="Disordered" evidence="1">
    <location>
        <begin position="525"/>
        <end position="549"/>
    </location>
</feature>
<name>A0ABD2MXI4_9CUCU</name>
<evidence type="ECO:0000313" key="2">
    <source>
        <dbReference type="EMBL" id="KAL3271148.1"/>
    </source>
</evidence>
<evidence type="ECO:0008006" key="4">
    <source>
        <dbReference type="Google" id="ProtNLM"/>
    </source>
</evidence>
<gene>
    <name evidence="2" type="ORF">HHI36_021646</name>
</gene>
<feature type="compositionally biased region" description="Basic and acidic residues" evidence="1">
    <location>
        <begin position="525"/>
        <end position="537"/>
    </location>
</feature>
<dbReference type="EMBL" id="JABFTP020000042">
    <property type="protein sequence ID" value="KAL3271148.1"/>
    <property type="molecule type" value="Genomic_DNA"/>
</dbReference>
<proteinExistence type="predicted"/>
<organism evidence="2 3">
    <name type="scientific">Cryptolaemus montrouzieri</name>
    <dbReference type="NCBI Taxonomy" id="559131"/>
    <lineage>
        <taxon>Eukaryota</taxon>
        <taxon>Metazoa</taxon>
        <taxon>Ecdysozoa</taxon>
        <taxon>Arthropoda</taxon>
        <taxon>Hexapoda</taxon>
        <taxon>Insecta</taxon>
        <taxon>Pterygota</taxon>
        <taxon>Neoptera</taxon>
        <taxon>Endopterygota</taxon>
        <taxon>Coleoptera</taxon>
        <taxon>Polyphaga</taxon>
        <taxon>Cucujiformia</taxon>
        <taxon>Coccinelloidea</taxon>
        <taxon>Coccinellidae</taxon>
        <taxon>Scymninae</taxon>
        <taxon>Scymnini</taxon>
        <taxon>Cryptolaemus</taxon>
    </lineage>
</organism>
<keyword evidence="3" id="KW-1185">Reference proteome</keyword>
<evidence type="ECO:0000313" key="3">
    <source>
        <dbReference type="Proteomes" id="UP001516400"/>
    </source>
</evidence>
<dbReference type="Proteomes" id="UP001516400">
    <property type="component" value="Unassembled WGS sequence"/>
</dbReference>
<feature type="compositionally biased region" description="Low complexity" evidence="1">
    <location>
        <begin position="94"/>
        <end position="113"/>
    </location>
</feature>